<dbReference type="GO" id="GO:0016301">
    <property type="term" value="F:kinase activity"/>
    <property type="evidence" value="ECO:0007669"/>
    <property type="project" value="UniProtKB-KW"/>
</dbReference>
<dbReference type="InterPro" id="IPR017438">
    <property type="entry name" value="ATP-NAD_kinase_N"/>
</dbReference>
<dbReference type="Gene3D" id="3.40.50.10330">
    <property type="entry name" value="Probable inorganic polyphosphate/atp-NAD kinase, domain 1"/>
    <property type="match status" value="1"/>
</dbReference>
<reference evidence="2 3" key="1">
    <citation type="submission" date="2016-10" db="EMBL/GenBank/DDBJ databases">
        <authorList>
            <person name="de Groot N.N."/>
        </authorList>
    </citation>
    <scope>NUCLEOTIDE SEQUENCE [LARGE SCALE GENOMIC DNA]</scope>
    <source>
        <strain evidence="2 3">Nm22</strain>
    </source>
</reference>
<dbReference type="SUPFAM" id="SSF111331">
    <property type="entry name" value="NAD kinase/diacylglycerol kinase-like"/>
    <property type="match status" value="1"/>
</dbReference>
<dbReference type="AlphaFoldDB" id="A0A1H8CQS0"/>
<dbReference type="InterPro" id="IPR016064">
    <property type="entry name" value="NAD/diacylglycerol_kinase_sf"/>
</dbReference>
<protein>
    <submittedName>
        <fullName evidence="2">Diacylglycerol kinase family enzyme</fullName>
    </submittedName>
</protein>
<sequence length="302" mass="34264">MTAEPLLILVNRKAGTAKKMGHTRLLETLERVNRSVQLHWLDPADLSAYIQQLVDDGNINELAVGGGDGTINHTIQHLVGTNIVLFPLPLGTMNHFVKDLDLPVRLEEFLPLLNSNRRSRQIDVGCVNSQYFLNNVSLGMYPRVVRYRGVVRFSQRFPKLIATAYALTKVLLRHQSRRSFTWRTDKGDDISSPVFLIANNRYKFDITSLVHRERLDEGHLMIIAPTDVRLPTLLEAILYAWTDRVEYASRLDVRAVKDIIINVDSDSTHAVIDGELTRLDTPIKLHLKKAALRVVDSLDTDN</sequence>
<evidence type="ECO:0000313" key="2">
    <source>
        <dbReference type="EMBL" id="SEM97503.1"/>
    </source>
</evidence>
<dbReference type="PROSITE" id="PS50146">
    <property type="entry name" value="DAGK"/>
    <property type="match status" value="1"/>
</dbReference>
<dbReference type="STRING" id="917.SAMN05216326_13722"/>
<proteinExistence type="predicted"/>
<dbReference type="EMBL" id="FOCP01000005">
    <property type="protein sequence ID" value="SEM97503.1"/>
    <property type="molecule type" value="Genomic_DNA"/>
</dbReference>
<evidence type="ECO:0000259" key="1">
    <source>
        <dbReference type="PROSITE" id="PS50146"/>
    </source>
</evidence>
<keyword evidence="2" id="KW-0418">Kinase</keyword>
<dbReference type="Gene3D" id="2.60.200.40">
    <property type="match status" value="1"/>
</dbReference>
<dbReference type="Pfam" id="PF00781">
    <property type="entry name" value="DAGK_cat"/>
    <property type="match status" value="1"/>
</dbReference>
<keyword evidence="2" id="KW-0808">Transferase</keyword>
<organism evidence="2 3">
    <name type="scientific">Nitrosomonas marina</name>
    <dbReference type="NCBI Taxonomy" id="917"/>
    <lineage>
        <taxon>Bacteria</taxon>
        <taxon>Pseudomonadati</taxon>
        <taxon>Pseudomonadota</taxon>
        <taxon>Betaproteobacteria</taxon>
        <taxon>Nitrosomonadales</taxon>
        <taxon>Nitrosomonadaceae</taxon>
        <taxon>Nitrosomonas</taxon>
    </lineage>
</organism>
<evidence type="ECO:0000313" key="3">
    <source>
        <dbReference type="Proteomes" id="UP000199459"/>
    </source>
</evidence>
<feature type="domain" description="DAGKc" evidence="1">
    <location>
        <begin position="1"/>
        <end position="131"/>
    </location>
</feature>
<accession>A0A1H8CQS0</accession>
<gene>
    <name evidence="2" type="ORF">SAMN05216325_10598</name>
</gene>
<dbReference type="InterPro" id="IPR001206">
    <property type="entry name" value="Diacylglycerol_kinase_cat_dom"/>
</dbReference>
<name>A0A1H8CQS0_9PROT</name>
<dbReference type="Proteomes" id="UP000199459">
    <property type="component" value="Unassembled WGS sequence"/>
</dbReference>